<name>A0A8J8T3D3_HALGN</name>
<keyword evidence="6 16" id="KW-1133">Transmembrane helix</keyword>
<feature type="transmembrane region" description="Helical" evidence="16">
    <location>
        <begin position="56"/>
        <end position="75"/>
    </location>
</feature>
<dbReference type="InterPro" id="IPR005829">
    <property type="entry name" value="Sugar_transporter_CS"/>
</dbReference>
<feature type="domain" description="Major facilitator superfamily (MFS) profile" evidence="17">
    <location>
        <begin position="16"/>
        <end position="457"/>
    </location>
</feature>
<comment type="caution">
    <text evidence="18">The sequence shown here is derived from an EMBL/GenBank/DDBJ whole genome shotgun (WGS) entry which is preliminary data.</text>
</comment>
<feature type="transmembrane region" description="Helical" evidence="16">
    <location>
        <begin position="141"/>
        <end position="162"/>
    </location>
</feature>
<dbReference type="PROSITE" id="PS00217">
    <property type="entry name" value="SUGAR_TRANSPORT_2"/>
    <property type="match status" value="1"/>
</dbReference>
<evidence type="ECO:0000256" key="10">
    <source>
        <dbReference type="ARBA" id="ARBA00044656"/>
    </source>
</evidence>
<reference evidence="18" key="1">
    <citation type="submission" date="2019-06" db="EMBL/GenBank/DDBJ databases">
        <authorList>
            <person name="Zheng W."/>
        </authorList>
    </citation>
    <scope>NUCLEOTIDE SEQUENCE</scope>
    <source>
        <strain evidence="18">QDHG01</strain>
    </source>
</reference>
<dbReference type="GO" id="GO:0016020">
    <property type="term" value="C:membrane"/>
    <property type="evidence" value="ECO:0007669"/>
    <property type="project" value="UniProtKB-SubCell"/>
</dbReference>
<keyword evidence="7 16" id="KW-0472">Membrane</keyword>
<accession>A0A8J8T3D3</accession>
<dbReference type="PANTHER" id="PTHR48020:SF12">
    <property type="entry name" value="PROTON MYO-INOSITOL COTRANSPORTER"/>
    <property type="match status" value="1"/>
</dbReference>
<comment type="catalytic activity">
    <reaction evidence="12">
        <text>D-glucosamine(out) = D-glucosamine(in)</text>
        <dbReference type="Rhea" id="RHEA:78423"/>
        <dbReference type="ChEBI" id="CHEBI:58723"/>
    </reaction>
    <physiologicalReaction direction="left-to-right" evidence="12">
        <dbReference type="Rhea" id="RHEA:78424"/>
    </physiologicalReaction>
</comment>
<feature type="transmembrane region" description="Helical" evidence="16">
    <location>
        <begin position="260"/>
        <end position="278"/>
    </location>
</feature>
<comment type="catalytic activity">
    <reaction evidence="8">
        <text>D-galactose(in) = D-galactose(out)</text>
        <dbReference type="Rhea" id="RHEA:34915"/>
        <dbReference type="ChEBI" id="CHEBI:4139"/>
    </reaction>
    <physiologicalReaction direction="right-to-left" evidence="8">
        <dbReference type="Rhea" id="RHEA:34917"/>
    </physiologicalReaction>
</comment>
<feature type="transmembrane region" description="Helical" evidence="16">
    <location>
        <begin position="433"/>
        <end position="453"/>
    </location>
</feature>
<dbReference type="AlphaFoldDB" id="A0A8J8T3D3"/>
<evidence type="ECO:0000256" key="11">
    <source>
        <dbReference type="ARBA" id="ARBA00044662"/>
    </source>
</evidence>
<dbReference type="Proteomes" id="UP000785679">
    <property type="component" value="Unassembled WGS sequence"/>
</dbReference>
<dbReference type="Pfam" id="PF00083">
    <property type="entry name" value="Sugar_tr"/>
    <property type="match status" value="1"/>
</dbReference>
<evidence type="ECO:0000256" key="13">
    <source>
        <dbReference type="ARBA" id="ARBA00044710"/>
    </source>
</evidence>
<dbReference type="PRINTS" id="PR00171">
    <property type="entry name" value="SUGRTRNSPORT"/>
</dbReference>
<evidence type="ECO:0000313" key="19">
    <source>
        <dbReference type="Proteomes" id="UP000785679"/>
    </source>
</evidence>
<evidence type="ECO:0000256" key="5">
    <source>
        <dbReference type="ARBA" id="ARBA00022692"/>
    </source>
</evidence>
<comment type="subcellular location">
    <subcellularLocation>
        <location evidence="1">Membrane</location>
        <topology evidence="1">Multi-pass membrane protein</topology>
    </subcellularLocation>
</comment>
<evidence type="ECO:0000256" key="15">
    <source>
        <dbReference type="SAM" id="MobiDB-lite"/>
    </source>
</evidence>
<organism evidence="18 19">
    <name type="scientific">Halteria grandinella</name>
    <dbReference type="NCBI Taxonomy" id="5974"/>
    <lineage>
        <taxon>Eukaryota</taxon>
        <taxon>Sar</taxon>
        <taxon>Alveolata</taxon>
        <taxon>Ciliophora</taxon>
        <taxon>Intramacronucleata</taxon>
        <taxon>Spirotrichea</taxon>
        <taxon>Stichotrichia</taxon>
        <taxon>Sporadotrichida</taxon>
        <taxon>Halteriidae</taxon>
        <taxon>Halteria</taxon>
    </lineage>
</organism>
<evidence type="ECO:0000313" key="18">
    <source>
        <dbReference type="EMBL" id="TNV80822.1"/>
    </source>
</evidence>
<evidence type="ECO:0000256" key="7">
    <source>
        <dbReference type="ARBA" id="ARBA00023136"/>
    </source>
</evidence>
<comment type="catalytic activity">
    <reaction evidence="10">
        <text>D-xylose(out) = D-xylose(in)</text>
        <dbReference type="Rhea" id="RHEA:78427"/>
        <dbReference type="ChEBI" id="CHEBI:53455"/>
    </reaction>
    <physiologicalReaction direction="left-to-right" evidence="10">
        <dbReference type="Rhea" id="RHEA:78428"/>
    </physiologicalReaction>
</comment>
<evidence type="ECO:0000256" key="2">
    <source>
        <dbReference type="ARBA" id="ARBA00010992"/>
    </source>
</evidence>
<dbReference type="InterPro" id="IPR050814">
    <property type="entry name" value="Myo-inositol_Transporter"/>
</dbReference>
<feature type="transmembrane region" description="Helical" evidence="16">
    <location>
        <begin position="108"/>
        <end position="129"/>
    </location>
</feature>
<evidence type="ECO:0000256" key="14">
    <source>
        <dbReference type="ARBA" id="ARBA00044780"/>
    </source>
</evidence>
<evidence type="ECO:0000256" key="6">
    <source>
        <dbReference type="ARBA" id="ARBA00022989"/>
    </source>
</evidence>
<keyword evidence="19" id="KW-1185">Reference proteome</keyword>
<evidence type="ECO:0000256" key="8">
    <source>
        <dbReference type="ARBA" id="ARBA00044637"/>
    </source>
</evidence>
<gene>
    <name evidence="18" type="ORF">FGO68_gene4395</name>
</gene>
<proteinExistence type="inferred from homology"/>
<feature type="transmembrane region" description="Helical" evidence="16">
    <location>
        <begin position="401"/>
        <end position="421"/>
    </location>
</feature>
<dbReference type="PANTHER" id="PTHR48020">
    <property type="entry name" value="PROTON MYO-INOSITOL COTRANSPORTER"/>
    <property type="match status" value="1"/>
</dbReference>
<evidence type="ECO:0000259" key="17">
    <source>
        <dbReference type="PROSITE" id="PS50850"/>
    </source>
</evidence>
<evidence type="ECO:0000256" key="1">
    <source>
        <dbReference type="ARBA" id="ARBA00004141"/>
    </source>
</evidence>
<comment type="subunit">
    <text evidence="3">Homodimer.</text>
</comment>
<feature type="transmembrane region" description="Helical" evidence="16">
    <location>
        <begin position="16"/>
        <end position="41"/>
    </location>
</feature>
<keyword evidence="5 16" id="KW-0812">Transmembrane</keyword>
<evidence type="ECO:0000256" key="4">
    <source>
        <dbReference type="ARBA" id="ARBA00022448"/>
    </source>
</evidence>
<dbReference type="Gene3D" id="1.20.1250.20">
    <property type="entry name" value="MFS general substrate transporter like domains"/>
    <property type="match status" value="1"/>
</dbReference>
<evidence type="ECO:0000256" key="3">
    <source>
        <dbReference type="ARBA" id="ARBA00011738"/>
    </source>
</evidence>
<dbReference type="EMBL" id="RRYP01006984">
    <property type="protein sequence ID" value="TNV80822.1"/>
    <property type="molecule type" value="Genomic_DNA"/>
</dbReference>
<evidence type="ECO:0000256" key="12">
    <source>
        <dbReference type="ARBA" id="ARBA00044668"/>
    </source>
</evidence>
<dbReference type="SUPFAM" id="SSF103473">
    <property type="entry name" value="MFS general substrate transporter"/>
    <property type="match status" value="1"/>
</dbReference>
<sequence>MSDIDSIYIRSRLTSMVLSVAMGALAVGYNTGVVSCGLLFMDQVYEDVTTASKIRFVSYAILAGTIGASGAGIFSNYFGRRFTIIISDLFLIAGPIVMSIAIGTISLIFGRLIVGVGIGTNMMMGPMFLQEGSPLGVRSKFQPTYFCAYFVGLILSYLSGIFFPGKLFPIFAVAVIPAIVQIVLMAFTQNDPPLYLAKRGALIQADKFLKLMFSFNGEESNNEYARNRQELVQAQKSGAQAEKSILQCAYQLIANYRWNLFVGCMLHLLQQFSGFTLVQYYGVQILRDAGFSDASNSLVLGCMVLVSVVMLVGNIVCIQVSERYGRRQLVLYCTMPMAVAMLGLTFCVAVNVFSETPGSFKLGGWIGLIALCVFMAFCSVGFATQPWTLCQEIFPAYLKNMAITITNLVSWACNYAIASWYLSMTDGQMGKCIMYSIMGISSLAAFGFCFRYLPETKDLPLDKAVELVKYAQYVPASGNGNGGVGDDEVELDEEEYEEMISGRKNKGKRQGAIQMSEQQQPKRKQFGTGRQG</sequence>
<feature type="transmembrane region" description="Helical" evidence="16">
    <location>
        <begin position="365"/>
        <end position="389"/>
    </location>
</feature>
<comment type="catalytic activity">
    <reaction evidence="11">
        <text>D-mannose(out) = D-mannose(in)</text>
        <dbReference type="Rhea" id="RHEA:78391"/>
        <dbReference type="ChEBI" id="CHEBI:4208"/>
    </reaction>
    <physiologicalReaction direction="left-to-right" evidence="11">
        <dbReference type="Rhea" id="RHEA:78392"/>
    </physiologicalReaction>
</comment>
<evidence type="ECO:0000256" key="16">
    <source>
        <dbReference type="SAM" id="Phobius"/>
    </source>
</evidence>
<dbReference type="InterPro" id="IPR036259">
    <property type="entry name" value="MFS_trans_sf"/>
</dbReference>
<feature type="compositionally biased region" description="Acidic residues" evidence="15">
    <location>
        <begin position="485"/>
        <end position="498"/>
    </location>
</feature>
<dbReference type="OrthoDB" id="6612291at2759"/>
<feature type="region of interest" description="Disordered" evidence="15">
    <location>
        <begin position="479"/>
        <end position="532"/>
    </location>
</feature>
<keyword evidence="4" id="KW-0813">Transport</keyword>
<evidence type="ECO:0000256" key="9">
    <source>
        <dbReference type="ARBA" id="ARBA00044648"/>
    </source>
</evidence>
<feature type="transmembrane region" description="Helical" evidence="16">
    <location>
        <begin position="82"/>
        <end position="102"/>
    </location>
</feature>
<feature type="transmembrane region" description="Helical" evidence="16">
    <location>
        <begin position="298"/>
        <end position="317"/>
    </location>
</feature>
<feature type="transmembrane region" description="Helical" evidence="16">
    <location>
        <begin position="168"/>
        <end position="188"/>
    </location>
</feature>
<protein>
    <recommendedName>
        <fullName evidence="14">Hexose transporter 1</fullName>
    </recommendedName>
</protein>
<dbReference type="PROSITE" id="PS50850">
    <property type="entry name" value="MFS"/>
    <property type="match status" value="1"/>
</dbReference>
<dbReference type="InterPro" id="IPR020846">
    <property type="entry name" value="MFS_dom"/>
</dbReference>
<comment type="similarity">
    <text evidence="2">Belongs to the major facilitator superfamily. Sugar transporter (TC 2.A.1.1) family.</text>
</comment>
<comment type="catalytic activity">
    <reaction evidence="13">
        <text>D-fructose(out) = D-fructose(in)</text>
        <dbReference type="Rhea" id="RHEA:60372"/>
        <dbReference type="ChEBI" id="CHEBI:37721"/>
    </reaction>
    <physiologicalReaction direction="left-to-right" evidence="13">
        <dbReference type="Rhea" id="RHEA:60373"/>
    </physiologicalReaction>
</comment>
<comment type="catalytic activity">
    <reaction evidence="9">
        <text>D-glucose(out) = D-glucose(in)</text>
        <dbReference type="Rhea" id="RHEA:60376"/>
        <dbReference type="ChEBI" id="CHEBI:4167"/>
    </reaction>
    <physiologicalReaction direction="left-to-right" evidence="9">
        <dbReference type="Rhea" id="RHEA:60377"/>
    </physiologicalReaction>
</comment>
<feature type="transmembrane region" description="Helical" evidence="16">
    <location>
        <begin position="329"/>
        <end position="353"/>
    </location>
</feature>
<dbReference type="InterPro" id="IPR003663">
    <property type="entry name" value="Sugar/inositol_transpt"/>
</dbReference>
<dbReference type="InterPro" id="IPR005828">
    <property type="entry name" value="MFS_sugar_transport-like"/>
</dbReference>
<dbReference type="GO" id="GO:0022857">
    <property type="term" value="F:transmembrane transporter activity"/>
    <property type="evidence" value="ECO:0007669"/>
    <property type="project" value="InterPro"/>
</dbReference>